<name>A0A1V9XFH5_9ACAR</name>
<keyword evidence="2" id="KW-0677">Repeat</keyword>
<gene>
    <name evidence="9" type="ORF">BIW11_10549</name>
</gene>
<dbReference type="InterPro" id="IPR052259">
    <property type="entry name" value="Nucleoredoxin-like"/>
</dbReference>
<feature type="region of interest" description="Disordered" evidence="7">
    <location>
        <begin position="299"/>
        <end position="416"/>
    </location>
</feature>
<dbReference type="OrthoDB" id="189920at2759"/>
<comment type="catalytic activity">
    <reaction evidence="5">
        <text>[protein]-dithiol + NAD(+) = [protein]-disulfide + NADH + H(+)</text>
        <dbReference type="Rhea" id="RHEA:18749"/>
        <dbReference type="Rhea" id="RHEA-COMP:10593"/>
        <dbReference type="Rhea" id="RHEA-COMP:10594"/>
        <dbReference type="ChEBI" id="CHEBI:15378"/>
        <dbReference type="ChEBI" id="CHEBI:29950"/>
        <dbReference type="ChEBI" id="CHEBI:50058"/>
        <dbReference type="ChEBI" id="CHEBI:57540"/>
        <dbReference type="ChEBI" id="CHEBI:57945"/>
        <dbReference type="EC" id="1.8.1.8"/>
    </reaction>
</comment>
<feature type="compositionally biased region" description="Basic and acidic residues" evidence="7">
    <location>
        <begin position="337"/>
        <end position="347"/>
    </location>
</feature>
<comment type="catalytic activity">
    <reaction evidence="6">
        <text>[protein]-dithiol + NADP(+) = [protein]-disulfide + NADPH + H(+)</text>
        <dbReference type="Rhea" id="RHEA:18753"/>
        <dbReference type="Rhea" id="RHEA-COMP:10593"/>
        <dbReference type="Rhea" id="RHEA-COMP:10594"/>
        <dbReference type="ChEBI" id="CHEBI:15378"/>
        <dbReference type="ChEBI" id="CHEBI:29950"/>
        <dbReference type="ChEBI" id="CHEBI:50058"/>
        <dbReference type="ChEBI" id="CHEBI:57783"/>
        <dbReference type="ChEBI" id="CHEBI:58349"/>
        <dbReference type="EC" id="1.8.1.8"/>
    </reaction>
</comment>
<protein>
    <recommendedName>
        <fullName evidence="1">protein-disulfide reductase</fullName>
        <ecNumber evidence="1">1.8.1.8</ecNumber>
    </recommendedName>
</protein>
<dbReference type="Proteomes" id="UP000192247">
    <property type="component" value="Unassembled WGS sequence"/>
</dbReference>
<dbReference type="Pfam" id="PF13905">
    <property type="entry name" value="Thioredoxin_8"/>
    <property type="match status" value="1"/>
</dbReference>
<evidence type="ECO:0000313" key="9">
    <source>
        <dbReference type="EMBL" id="OQR72171.1"/>
    </source>
</evidence>
<keyword evidence="4" id="KW-0520">NAD</keyword>
<dbReference type="AlphaFoldDB" id="A0A1V9XFH5"/>
<dbReference type="EC" id="1.8.1.8" evidence="1"/>
<dbReference type="PANTHER" id="PTHR13871">
    <property type="entry name" value="THIOREDOXIN"/>
    <property type="match status" value="1"/>
</dbReference>
<evidence type="ECO:0000256" key="7">
    <source>
        <dbReference type="SAM" id="MobiDB-lite"/>
    </source>
</evidence>
<dbReference type="InParanoid" id="A0A1V9XFH5"/>
<feature type="compositionally biased region" description="Polar residues" evidence="7">
    <location>
        <begin position="403"/>
        <end position="416"/>
    </location>
</feature>
<evidence type="ECO:0000259" key="8">
    <source>
        <dbReference type="Pfam" id="PF13905"/>
    </source>
</evidence>
<evidence type="ECO:0000256" key="3">
    <source>
        <dbReference type="ARBA" id="ARBA00023002"/>
    </source>
</evidence>
<evidence type="ECO:0000256" key="1">
    <source>
        <dbReference type="ARBA" id="ARBA00012612"/>
    </source>
</evidence>
<feature type="compositionally biased region" description="Pro residues" evidence="7">
    <location>
        <begin position="369"/>
        <end position="379"/>
    </location>
</feature>
<dbReference type="SUPFAM" id="SSF52833">
    <property type="entry name" value="Thioredoxin-like"/>
    <property type="match status" value="1"/>
</dbReference>
<proteinExistence type="predicted"/>
<dbReference type="EMBL" id="MNPL01012378">
    <property type="protein sequence ID" value="OQR72171.1"/>
    <property type="molecule type" value="Genomic_DNA"/>
</dbReference>
<dbReference type="InterPro" id="IPR036249">
    <property type="entry name" value="Thioredoxin-like_sf"/>
</dbReference>
<evidence type="ECO:0000256" key="4">
    <source>
        <dbReference type="ARBA" id="ARBA00023027"/>
    </source>
</evidence>
<dbReference type="GO" id="GO:0047134">
    <property type="term" value="F:protein-disulfide reductase [NAD(P)H] activity"/>
    <property type="evidence" value="ECO:0007669"/>
    <property type="project" value="UniProtKB-EC"/>
</dbReference>
<keyword evidence="10" id="KW-1185">Reference proteome</keyword>
<evidence type="ECO:0000256" key="2">
    <source>
        <dbReference type="ARBA" id="ARBA00022737"/>
    </source>
</evidence>
<dbReference type="InterPro" id="IPR012336">
    <property type="entry name" value="Thioredoxin-like_fold"/>
</dbReference>
<organism evidence="9 10">
    <name type="scientific">Tropilaelaps mercedesae</name>
    <dbReference type="NCBI Taxonomy" id="418985"/>
    <lineage>
        <taxon>Eukaryota</taxon>
        <taxon>Metazoa</taxon>
        <taxon>Ecdysozoa</taxon>
        <taxon>Arthropoda</taxon>
        <taxon>Chelicerata</taxon>
        <taxon>Arachnida</taxon>
        <taxon>Acari</taxon>
        <taxon>Parasitiformes</taxon>
        <taxon>Mesostigmata</taxon>
        <taxon>Gamasina</taxon>
        <taxon>Dermanyssoidea</taxon>
        <taxon>Laelapidae</taxon>
        <taxon>Tropilaelaps</taxon>
    </lineage>
</organism>
<dbReference type="Gene3D" id="3.40.30.10">
    <property type="entry name" value="Glutaredoxin"/>
    <property type="match status" value="1"/>
</dbReference>
<feature type="compositionally biased region" description="Polar residues" evidence="7">
    <location>
        <begin position="348"/>
        <end position="361"/>
    </location>
</feature>
<evidence type="ECO:0000256" key="5">
    <source>
        <dbReference type="ARBA" id="ARBA00047388"/>
    </source>
</evidence>
<comment type="caution">
    <text evidence="9">The sequence shown here is derived from an EMBL/GenBank/DDBJ whole genome shotgun (WGS) entry which is preliminary data.</text>
</comment>
<reference evidence="9 10" key="1">
    <citation type="journal article" date="2017" name="Gigascience">
        <title>Draft genome of the honey bee ectoparasitic mite, Tropilaelaps mercedesae, is shaped by the parasitic life history.</title>
        <authorList>
            <person name="Dong X."/>
            <person name="Armstrong S.D."/>
            <person name="Xia D."/>
            <person name="Makepeace B.L."/>
            <person name="Darby A.C."/>
            <person name="Kadowaki T."/>
        </authorList>
    </citation>
    <scope>NUCLEOTIDE SEQUENCE [LARGE SCALE GENOMIC DNA]</scope>
    <source>
        <strain evidence="9">Wuxi-XJTLU</strain>
    </source>
</reference>
<evidence type="ECO:0000313" key="10">
    <source>
        <dbReference type="Proteomes" id="UP000192247"/>
    </source>
</evidence>
<feature type="domain" description="Thioredoxin-like fold" evidence="8">
    <location>
        <begin position="29"/>
        <end position="117"/>
    </location>
</feature>
<keyword evidence="3" id="KW-0560">Oxidoreductase</keyword>
<sequence length="416" mass="42756">MDRFLSSTLLKGTLQAAVKDVISGMQHAGLVFASQHCPSCKNFLPFLERFRNEIASAHKFCVIYASSDRTLTDMQELLKKYPEWYALPWKDPVIIELADLFDIDGIPTVVVLRQDSSVVTTQGRDDIMLLKSKAWTKWCGERPMAGSGVTSSAIVCPAFGTAPTTLNATSFASIADGFAAAPKAAVGATSSPTLDADFAAASSLGHNATPSTTCSLIPGAVCGAALGAAPDPGVGPAPGTSAVYSTASGGGFVPAPATNAVYSVVAKSNPSFDPAAFPSADPRPASRPILTSGVQPATALVKEPNKGPSKNTAAGAVAASKKSESCAGKVSGATPRTKSDEPTRTVRIETSLSTTPPSTCDVSHCMVPPSTPSSPPCVTPSPTTEENPVAVPESTRIAVPSRASGQNTTNQNETSS</sequence>
<dbReference type="PANTHER" id="PTHR13871:SF96">
    <property type="entry name" value="THIOREDOXIN DOMAIN-CONTAINING PROTEIN"/>
    <property type="match status" value="1"/>
</dbReference>
<evidence type="ECO:0000256" key="6">
    <source>
        <dbReference type="ARBA" id="ARBA00047804"/>
    </source>
</evidence>
<dbReference type="STRING" id="418985.A0A1V9XFH5"/>
<accession>A0A1V9XFH5</accession>